<feature type="repeat" description="TPR" evidence="4">
    <location>
        <begin position="113"/>
        <end position="146"/>
    </location>
</feature>
<dbReference type="GO" id="GO:0031201">
    <property type="term" value="C:SNARE complex"/>
    <property type="evidence" value="ECO:0007669"/>
    <property type="project" value="TreeGrafter"/>
</dbReference>
<dbReference type="Pfam" id="PF14938">
    <property type="entry name" value="SNAP"/>
    <property type="match status" value="1"/>
</dbReference>
<evidence type="ECO:0000256" key="2">
    <source>
        <dbReference type="ARBA" id="ARBA00022448"/>
    </source>
</evidence>
<evidence type="ECO:0000256" key="1">
    <source>
        <dbReference type="ARBA" id="ARBA00010050"/>
    </source>
</evidence>
<dbReference type="SUPFAM" id="SSF48452">
    <property type="entry name" value="TPR-like"/>
    <property type="match status" value="1"/>
</dbReference>
<evidence type="ECO:0000256" key="3">
    <source>
        <dbReference type="ARBA" id="ARBA00022927"/>
    </source>
</evidence>
<keyword evidence="4" id="KW-0802">TPR repeat</keyword>
<protein>
    <submittedName>
        <fullName evidence="7">TPR-like protein</fullName>
    </submittedName>
</protein>
<dbReference type="InterPro" id="IPR011990">
    <property type="entry name" value="TPR-like_helical_dom_sf"/>
</dbReference>
<dbReference type="EMBL" id="MCOG01000179">
    <property type="protein sequence ID" value="ORY29588.1"/>
    <property type="molecule type" value="Genomic_DNA"/>
</dbReference>
<dbReference type="InterPro" id="IPR000744">
    <property type="entry name" value="NSF_attach"/>
</dbReference>
<accession>A0A1Y2B428</accession>
<name>A0A1Y2B428_9FUNG</name>
<dbReference type="PANTHER" id="PTHR13768:SF8">
    <property type="entry name" value="ALPHA-SOLUBLE NSF ATTACHMENT PROTEIN"/>
    <property type="match status" value="1"/>
</dbReference>
<comment type="similarity">
    <text evidence="1 5">Belongs to the SNAP family.</text>
</comment>
<keyword evidence="2 5" id="KW-0813">Transport</keyword>
<feature type="coiled-coil region" evidence="6">
    <location>
        <begin position="126"/>
        <end position="153"/>
    </location>
</feature>
<gene>
    <name evidence="7" type="ORF">LY90DRAFT_387840</name>
</gene>
<dbReference type="PRINTS" id="PR00448">
    <property type="entry name" value="NSFATTACHMNT"/>
</dbReference>
<dbReference type="GO" id="GO:0006886">
    <property type="term" value="P:intracellular protein transport"/>
    <property type="evidence" value="ECO:0007669"/>
    <property type="project" value="UniProtKB-UniRule"/>
</dbReference>
<keyword evidence="5" id="KW-0472">Membrane</keyword>
<proteinExistence type="inferred from homology"/>
<keyword evidence="3 5" id="KW-0653">Protein transport</keyword>
<dbReference type="GO" id="GO:0019905">
    <property type="term" value="F:syntaxin binding"/>
    <property type="evidence" value="ECO:0007669"/>
    <property type="project" value="TreeGrafter"/>
</dbReference>
<dbReference type="Gene3D" id="1.25.40.10">
    <property type="entry name" value="Tetratricopeptide repeat domain"/>
    <property type="match status" value="1"/>
</dbReference>
<dbReference type="PROSITE" id="PS50005">
    <property type="entry name" value="TPR"/>
    <property type="match status" value="1"/>
</dbReference>
<dbReference type="InterPro" id="IPR019734">
    <property type="entry name" value="TPR_rpt"/>
</dbReference>
<organism evidence="7 8">
    <name type="scientific">Neocallimastix californiae</name>
    <dbReference type="NCBI Taxonomy" id="1754190"/>
    <lineage>
        <taxon>Eukaryota</taxon>
        <taxon>Fungi</taxon>
        <taxon>Fungi incertae sedis</taxon>
        <taxon>Chytridiomycota</taxon>
        <taxon>Chytridiomycota incertae sedis</taxon>
        <taxon>Neocallimastigomycetes</taxon>
        <taxon>Neocallimastigales</taxon>
        <taxon>Neocallimastigaceae</taxon>
        <taxon>Neocallimastix</taxon>
    </lineage>
</organism>
<dbReference type="OrthoDB" id="9984275at2759"/>
<dbReference type="GO" id="GO:0005774">
    <property type="term" value="C:vacuolar membrane"/>
    <property type="evidence" value="ECO:0007669"/>
    <property type="project" value="TreeGrafter"/>
</dbReference>
<dbReference type="PANTHER" id="PTHR13768">
    <property type="entry name" value="SOLUBLE NSF ATTACHMENT PROTEIN SNAP"/>
    <property type="match status" value="1"/>
</dbReference>
<dbReference type="SMART" id="SM00028">
    <property type="entry name" value="TPR"/>
    <property type="match status" value="3"/>
</dbReference>
<comment type="caution">
    <text evidence="7">The sequence shown here is derived from an EMBL/GenBank/DDBJ whole genome shotgun (WGS) entry which is preliminary data.</text>
</comment>
<comment type="subcellular location">
    <subcellularLocation>
        <location evidence="5">Membrane</location>
        <topology evidence="5">Peripheral membrane protein</topology>
    </subcellularLocation>
</comment>
<dbReference type="Proteomes" id="UP000193920">
    <property type="component" value="Unassembled WGS sequence"/>
</dbReference>
<keyword evidence="5" id="KW-0931">ER-Golgi transport</keyword>
<dbReference type="GO" id="GO:0035494">
    <property type="term" value="P:SNARE complex disassembly"/>
    <property type="evidence" value="ECO:0007669"/>
    <property type="project" value="TreeGrafter"/>
</dbReference>
<keyword evidence="6" id="KW-0175">Coiled coil</keyword>
<comment type="function">
    <text evidence="5">Required for vesicular transport between the endoplasmic reticulum and the Golgi apparatus.</text>
</comment>
<dbReference type="CDD" id="cd15832">
    <property type="entry name" value="SNAP"/>
    <property type="match status" value="1"/>
</dbReference>
<reference evidence="7 8" key="1">
    <citation type="submission" date="2016-08" db="EMBL/GenBank/DDBJ databases">
        <title>A Parts List for Fungal Cellulosomes Revealed by Comparative Genomics.</title>
        <authorList>
            <consortium name="DOE Joint Genome Institute"/>
            <person name="Haitjema C.H."/>
            <person name="Gilmore S.P."/>
            <person name="Henske J.K."/>
            <person name="Solomon K.V."/>
            <person name="De Groot R."/>
            <person name="Kuo A."/>
            <person name="Mondo S.J."/>
            <person name="Salamov A.A."/>
            <person name="Labutti K."/>
            <person name="Zhao Z."/>
            <person name="Chiniquy J."/>
            <person name="Barry K."/>
            <person name="Brewer H.M."/>
            <person name="Purvine S.O."/>
            <person name="Wright A.T."/>
            <person name="Boxma B."/>
            <person name="Van Alen T."/>
            <person name="Hackstein J.H."/>
            <person name="Baker S.E."/>
            <person name="Grigoriev I.V."/>
            <person name="O'Malley M.A."/>
        </authorList>
    </citation>
    <scope>NUCLEOTIDE SEQUENCE [LARGE SCALE GENOMIC DNA]</scope>
    <source>
        <strain evidence="7 8">G1</strain>
    </source>
</reference>
<keyword evidence="8" id="KW-1185">Reference proteome</keyword>
<dbReference type="STRING" id="1754190.A0A1Y2B428"/>
<evidence type="ECO:0000313" key="7">
    <source>
        <dbReference type="EMBL" id="ORY29588.1"/>
    </source>
</evidence>
<evidence type="ECO:0000256" key="6">
    <source>
        <dbReference type="SAM" id="Coils"/>
    </source>
</evidence>
<evidence type="ECO:0000256" key="5">
    <source>
        <dbReference type="RuleBase" id="RU367013"/>
    </source>
</evidence>
<sequence length="290" mass="33641">MLTNVNTKTAEEHIKNAEKLKKSWFYRNTKILKAAELYKKAGLIYKLSKKWMEAGDAYLQAANCCNKRNPVEAITLYIDSSNCYKDYSSSDAISALHNAVELCKENGRFRTAAKHQIAIGEIYENLNDIQNAITAYEIAIELLNNEMDEAKQLECYEKIAIFYSELDQHEKSIEIFFKVATLADNLNKSWYPTNKYILHAGLCQLIQNLKINVLPNKLMNILNVCVHFNSNFKDSTEYEFLKNLIISVEKKDPENYVQTLQEYDKHSPLESWKLKLLLQIKQFLNTRILC</sequence>
<evidence type="ECO:0000313" key="8">
    <source>
        <dbReference type="Proteomes" id="UP000193920"/>
    </source>
</evidence>
<evidence type="ECO:0000256" key="4">
    <source>
        <dbReference type="PROSITE-ProRule" id="PRU00339"/>
    </source>
</evidence>
<dbReference type="GO" id="GO:0005483">
    <property type="term" value="F:soluble NSF attachment protein activity"/>
    <property type="evidence" value="ECO:0007669"/>
    <property type="project" value="TreeGrafter"/>
</dbReference>
<dbReference type="AlphaFoldDB" id="A0A1Y2B428"/>